<evidence type="ECO:0000313" key="3">
    <source>
        <dbReference type="Proteomes" id="UP000501690"/>
    </source>
</evidence>
<gene>
    <name evidence="2" type="ORF">DEO72_LG6g2260</name>
</gene>
<protein>
    <recommendedName>
        <fullName evidence="4">Secreted protein</fullName>
    </recommendedName>
</protein>
<dbReference type="AlphaFoldDB" id="A0A4D6M9Y1"/>
<proteinExistence type="predicted"/>
<evidence type="ECO:0008006" key="4">
    <source>
        <dbReference type="Google" id="ProtNLM"/>
    </source>
</evidence>
<feature type="signal peptide" evidence="1">
    <location>
        <begin position="1"/>
        <end position="23"/>
    </location>
</feature>
<keyword evidence="3" id="KW-1185">Reference proteome</keyword>
<sequence length="108" mass="12223">MNLLFSNSFFFTVAVWLYGAGSGFQEFVFVAEKDEVRRYCCGGTLVRSSASLVQRVSNRGEVCCGEDGKRSCDLLCHRGCCAFVLRIANEVLLRWLTVARDCWPFMVF</sequence>
<evidence type="ECO:0000256" key="1">
    <source>
        <dbReference type="SAM" id="SignalP"/>
    </source>
</evidence>
<organism evidence="2 3">
    <name type="scientific">Vigna unguiculata</name>
    <name type="common">Cowpea</name>
    <dbReference type="NCBI Taxonomy" id="3917"/>
    <lineage>
        <taxon>Eukaryota</taxon>
        <taxon>Viridiplantae</taxon>
        <taxon>Streptophyta</taxon>
        <taxon>Embryophyta</taxon>
        <taxon>Tracheophyta</taxon>
        <taxon>Spermatophyta</taxon>
        <taxon>Magnoliopsida</taxon>
        <taxon>eudicotyledons</taxon>
        <taxon>Gunneridae</taxon>
        <taxon>Pentapetalae</taxon>
        <taxon>rosids</taxon>
        <taxon>fabids</taxon>
        <taxon>Fabales</taxon>
        <taxon>Fabaceae</taxon>
        <taxon>Papilionoideae</taxon>
        <taxon>50 kb inversion clade</taxon>
        <taxon>NPAAA clade</taxon>
        <taxon>indigoferoid/millettioid clade</taxon>
        <taxon>Phaseoleae</taxon>
        <taxon>Vigna</taxon>
    </lineage>
</organism>
<dbReference type="Proteomes" id="UP000501690">
    <property type="component" value="Linkage Group LG6"/>
</dbReference>
<accession>A0A4D6M9Y1</accession>
<keyword evidence="1" id="KW-0732">Signal</keyword>
<name>A0A4D6M9Y1_VIGUN</name>
<reference evidence="2 3" key="1">
    <citation type="submission" date="2019-04" db="EMBL/GenBank/DDBJ databases">
        <title>An improved genome assembly and genetic linkage map for asparagus bean, Vigna unguiculata ssp. sesquipedialis.</title>
        <authorList>
            <person name="Xia Q."/>
            <person name="Zhang R."/>
            <person name="Dong Y."/>
        </authorList>
    </citation>
    <scope>NUCLEOTIDE SEQUENCE [LARGE SCALE GENOMIC DNA]</scope>
    <source>
        <tissue evidence="2">Leaf</tissue>
    </source>
</reference>
<evidence type="ECO:0000313" key="2">
    <source>
        <dbReference type="EMBL" id="QCD97550.1"/>
    </source>
</evidence>
<dbReference type="EMBL" id="CP039350">
    <property type="protein sequence ID" value="QCD97550.1"/>
    <property type="molecule type" value="Genomic_DNA"/>
</dbReference>
<feature type="chain" id="PRO_5020039941" description="Secreted protein" evidence="1">
    <location>
        <begin position="24"/>
        <end position="108"/>
    </location>
</feature>